<dbReference type="GO" id="GO:0051301">
    <property type="term" value="P:cell division"/>
    <property type="evidence" value="ECO:0007669"/>
    <property type="project" value="UniProtKB-KW"/>
</dbReference>
<dbReference type="Pfam" id="PF14450">
    <property type="entry name" value="FtsA"/>
    <property type="match status" value="1"/>
</dbReference>
<dbReference type="InterPro" id="IPR020823">
    <property type="entry name" value="Cell_div_FtsA"/>
</dbReference>
<evidence type="ECO:0000256" key="3">
    <source>
        <dbReference type="ARBA" id="ARBA00023136"/>
    </source>
</evidence>
<gene>
    <name evidence="5 8" type="primary">ftsA</name>
    <name evidence="8" type="ORF">SEML1_0174</name>
</gene>
<dbReference type="PANTHER" id="PTHR32432:SF4">
    <property type="entry name" value="CELL DIVISION PROTEIN FTSA"/>
    <property type="match status" value="1"/>
</dbReference>
<keyword evidence="3 5" id="KW-0472">Membrane</keyword>
<proteinExistence type="inferred from homology"/>
<evidence type="ECO:0000256" key="4">
    <source>
        <dbReference type="ARBA" id="ARBA00023306"/>
    </source>
</evidence>
<dbReference type="CDD" id="cd24048">
    <property type="entry name" value="ASKHA_NBD_FtsA"/>
    <property type="match status" value="1"/>
</dbReference>
<accession>A0ABY8WVW1</accession>
<dbReference type="NCBIfam" id="TIGR01174">
    <property type="entry name" value="ftsA"/>
    <property type="match status" value="1"/>
</dbReference>
<comment type="subcellular location">
    <subcellularLocation>
        <location evidence="5">Cell membrane</location>
        <topology evidence="5">Peripheral membrane protein</topology>
        <orientation evidence="5">Cytoplasmic side</orientation>
    </subcellularLocation>
    <text evidence="5">Localizes to the Z ring in an FtsZ-dependent manner. Targeted to the membrane through a conserved C-terminal amphipathic helix.</text>
</comment>
<evidence type="ECO:0000256" key="2">
    <source>
        <dbReference type="ARBA" id="ARBA00022618"/>
    </source>
</evidence>
<evidence type="ECO:0000256" key="6">
    <source>
        <dbReference type="PIRNR" id="PIRNR003101"/>
    </source>
</evidence>
<keyword evidence="1 5" id="KW-1003">Cell membrane</keyword>
<comment type="function">
    <text evidence="5 6">Cell division protein that is involved in the assembly of the Z ring. May serve as a membrane anchor for the Z ring.</text>
</comment>
<evidence type="ECO:0000256" key="5">
    <source>
        <dbReference type="HAMAP-Rule" id="MF_02033"/>
    </source>
</evidence>
<evidence type="ECO:0000259" key="7">
    <source>
        <dbReference type="SMART" id="SM00842"/>
    </source>
</evidence>
<dbReference type="PIRSF" id="PIRSF003101">
    <property type="entry name" value="FtsA"/>
    <property type="match status" value="1"/>
</dbReference>
<comment type="similarity">
    <text evidence="5 6">Belongs to the FtsA/MreB family.</text>
</comment>
<dbReference type="PANTHER" id="PTHR32432">
    <property type="entry name" value="CELL DIVISION PROTEIN FTSA-RELATED"/>
    <property type="match status" value="1"/>
</dbReference>
<dbReference type="EMBL" id="CP124550">
    <property type="protein sequence ID" value="WIO45804.1"/>
    <property type="molecule type" value="Genomic_DNA"/>
</dbReference>
<sequence>MQEQSRYAVGIDVGTTMVRCVVGHIDPTTGTPTIVGVGQAPNSGMRKGTVSNLNGPAQAIDQALGDAERMSGYEVNAATISVNGSHIVSTKADGMIAVGMADHEVVEEDVLRLEDVATTGKVPANREILEVVPFSYTLDGQGGIKDPVGMTGTRLEINANVVSAMAPYVANLQKAVELATVKPHATIPSVMAAAKAVLNESQIENGVAVVDLGGATTSVAVFEEGDLQYVGVVSMGGVNITNDLAIGLKTDPEVAEKVKLQHAAAIARSEPRKVSIKHEKETLFFDQAEIDEIVEARLEEILELVNKELKKAGRAGQLPSGAVLTGGTANLKGIAEYAKSQLGVAARVGKPHGFGGVADEIDKPHFAAAVGLMLVDAEAATVRPHGGNTSKKSGGFIKTLLSKFKP</sequence>
<evidence type="ECO:0000313" key="8">
    <source>
        <dbReference type="EMBL" id="WIO45804.1"/>
    </source>
</evidence>
<dbReference type="InterPro" id="IPR050696">
    <property type="entry name" value="FtsA/MreB"/>
</dbReference>
<dbReference type="Pfam" id="PF02491">
    <property type="entry name" value="SHS2_FTSA"/>
    <property type="match status" value="1"/>
</dbReference>
<feature type="domain" description="SHS2" evidence="7">
    <location>
        <begin position="8"/>
        <end position="197"/>
    </location>
</feature>
<keyword evidence="4 5" id="KW-0131">Cell cycle</keyword>
<dbReference type="HAMAP" id="MF_02033">
    <property type="entry name" value="FtsA"/>
    <property type="match status" value="1"/>
</dbReference>
<dbReference type="SMART" id="SM00842">
    <property type="entry name" value="FtsA"/>
    <property type="match status" value="1"/>
</dbReference>
<evidence type="ECO:0000256" key="1">
    <source>
        <dbReference type="ARBA" id="ARBA00022475"/>
    </source>
</evidence>
<comment type="subunit">
    <text evidence="5">Self-interacts. Interacts with FtsZ.</text>
</comment>
<dbReference type="Proteomes" id="UP001177295">
    <property type="component" value="Chromosome"/>
</dbReference>
<keyword evidence="9" id="KW-1185">Reference proteome</keyword>
<reference evidence="8 9" key="1">
    <citation type="journal article" date="2023" name="Cell">
        <title>Genetic manipulation of Patescibacteria provides mechanistic insights into microbial dark matter and the epibiotic lifestyle.</title>
        <authorList>
            <person name="Wang Y."/>
            <person name="Gallagher L.A."/>
            <person name="Andrade P.A."/>
            <person name="Liu A."/>
            <person name="Humphreys I.R."/>
            <person name="Turkarslan S."/>
            <person name="Cutler K.J."/>
            <person name="Arrieta-Ortiz M.L."/>
            <person name="Li Y."/>
            <person name="Radey M.C."/>
            <person name="McLean J.S."/>
            <person name="Cong Q."/>
            <person name="Baker D."/>
            <person name="Baliga N.S."/>
            <person name="Peterson S.B."/>
            <person name="Mougous J.D."/>
        </authorList>
    </citation>
    <scope>NUCLEOTIDE SEQUENCE [LARGE SCALE GENOMIC DNA]</scope>
    <source>
        <strain evidence="8 9">ML1</strain>
    </source>
</reference>
<evidence type="ECO:0000313" key="9">
    <source>
        <dbReference type="Proteomes" id="UP001177295"/>
    </source>
</evidence>
<dbReference type="InterPro" id="IPR043129">
    <property type="entry name" value="ATPase_NBD"/>
</dbReference>
<name>A0ABY8WVW1_9BACT</name>
<dbReference type="InterPro" id="IPR003494">
    <property type="entry name" value="SHS2_FtsA"/>
</dbReference>
<dbReference type="Gene3D" id="3.30.420.40">
    <property type="match status" value="2"/>
</dbReference>
<dbReference type="SUPFAM" id="SSF53067">
    <property type="entry name" value="Actin-like ATPase domain"/>
    <property type="match status" value="2"/>
</dbReference>
<organism evidence="8 9">
    <name type="scientific">Candidatus Southlakia epibionticum</name>
    <dbReference type="NCBI Taxonomy" id="3043284"/>
    <lineage>
        <taxon>Bacteria</taxon>
        <taxon>Candidatus Saccharimonadota</taxon>
        <taxon>Candidatus Saccharimonadia</taxon>
        <taxon>Candidatus Saccharimonadales</taxon>
        <taxon>Candidatus Saccharimonadaceae</taxon>
        <taxon>Candidatus Southlakia</taxon>
    </lineage>
</organism>
<keyword evidence="2 5" id="KW-0132">Cell division</keyword>
<dbReference type="RefSeq" id="WP_376754174.1">
    <property type="nucleotide sequence ID" value="NZ_CP124550.1"/>
</dbReference>
<protein>
    <recommendedName>
        <fullName evidence="5 6">Cell division protein FtsA</fullName>
    </recommendedName>
</protein>